<feature type="compositionally biased region" description="Basic and acidic residues" evidence="1">
    <location>
        <begin position="1"/>
        <end position="12"/>
    </location>
</feature>
<comment type="caution">
    <text evidence="2">The sequence shown here is derived from an EMBL/GenBank/DDBJ whole genome shotgun (WGS) entry which is preliminary data.</text>
</comment>
<organism evidence="2 3">
    <name type="scientific">Mycena albidolilacea</name>
    <dbReference type="NCBI Taxonomy" id="1033008"/>
    <lineage>
        <taxon>Eukaryota</taxon>
        <taxon>Fungi</taxon>
        <taxon>Dikarya</taxon>
        <taxon>Basidiomycota</taxon>
        <taxon>Agaricomycotina</taxon>
        <taxon>Agaricomycetes</taxon>
        <taxon>Agaricomycetidae</taxon>
        <taxon>Agaricales</taxon>
        <taxon>Marasmiineae</taxon>
        <taxon>Mycenaceae</taxon>
        <taxon>Mycena</taxon>
    </lineage>
</organism>
<evidence type="ECO:0000256" key="1">
    <source>
        <dbReference type="SAM" id="MobiDB-lite"/>
    </source>
</evidence>
<sequence length="237" mass="25926">MGIDVKLGEHAPSDLPPPIHAPQALPPTQLVPTANINLDLSVLIALVSDLTHAPLPTSVEEVQLRFSTPQREMLQEIRRGSMFQELHAHLLPLLPPNGTSPLQAWTTAEAHEHFMRIVTKIGGPGEKQRTELLFSAPNPDSVPGAVETQFWAGLCYPARYILLLPIHVYPGDHSLLDGPPGHAQFFRLMEKMCRNILKQESSAAAPQKGPEPVLYSNNGYQCNPDSERATVVGVTHG</sequence>
<evidence type="ECO:0000313" key="2">
    <source>
        <dbReference type="EMBL" id="KAJ7326412.1"/>
    </source>
</evidence>
<dbReference type="PANTHER" id="PTHR13379:SF0">
    <property type="entry name" value="UPF0415 PROTEIN C7ORF25"/>
    <property type="match status" value="1"/>
</dbReference>
<dbReference type="Proteomes" id="UP001218218">
    <property type="component" value="Unassembled WGS sequence"/>
</dbReference>
<evidence type="ECO:0000313" key="3">
    <source>
        <dbReference type="Proteomes" id="UP001218218"/>
    </source>
</evidence>
<proteinExistence type="predicted"/>
<dbReference type="PANTHER" id="PTHR13379">
    <property type="entry name" value="UNCHARACTERIZED DUF1308"/>
    <property type="match status" value="1"/>
</dbReference>
<name>A0AAD7EHR6_9AGAR</name>
<dbReference type="AlphaFoldDB" id="A0AAD7EHR6"/>
<gene>
    <name evidence="2" type="ORF">DFH08DRAFT_1027446</name>
</gene>
<keyword evidence="3" id="KW-1185">Reference proteome</keyword>
<feature type="region of interest" description="Disordered" evidence="1">
    <location>
        <begin position="1"/>
        <end position="20"/>
    </location>
</feature>
<accession>A0AAD7EHR6</accession>
<protein>
    <submittedName>
        <fullName evidence="2">Uncharacterized protein</fullName>
    </submittedName>
</protein>
<reference evidence="2" key="1">
    <citation type="submission" date="2023-03" db="EMBL/GenBank/DDBJ databases">
        <title>Massive genome expansion in bonnet fungi (Mycena s.s.) driven by repeated elements and novel gene families across ecological guilds.</title>
        <authorList>
            <consortium name="Lawrence Berkeley National Laboratory"/>
            <person name="Harder C.B."/>
            <person name="Miyauchi S."/>
            <person name="Viragh M."/>
            <person name="Kuo A."/>
            <person name="Thoen E."/>
            <person name="Andreopoulos B."/>
            <person name="Lu D."/>
            <person name="Skrede I."/>
            <person name="Drula E."/>
            <person name="Henrissat B."/>
            <person name="Morin E."/>
            <person name="Kohler A."/>
            <person name="Barry K."/>
            <person name="LaButti K."/>
            <person name="Morin E."/>
            <person name="Salamov A."/>
            <person name="Lipzen A."/>
            <person name="Mereny Z."/>
            <person name="Hegedus B."/>
            <person name="Baldrian P."/>
            <person name="Stursova M."/>
            <person name="Weitz H."/>
            <person name="Taylor A."/>
            <person name="Grigoriev I.V."/>
            <person name="Nagy L.G."/>
            <person name="Martin F."/>
            <person name="Kauserud H."/>
        </authorList>
    </citation>
    <scope>NUCLEOTIDE SEQUENCE</scope>
    <source>
        <strain evidence="2">CBHHK002</strain>
    </source>
</reference>
<dbReference type="EMBL" id="JARIHO010000042">
    <property type="protein sequence ID" value="KAJ7326412.1"/>
    <property type="molecule type" value="Genomic_DNA"/>
</dbReference>